<dbReference type="Proteomes" id="UP001183777">
    <property type="component" value="Unassembled WGS sequence"/>
</dbReference>
<organism evidence="1 2">
    <name type="scientific">Streptomyces salyersiae</name>
    <dbReference type="NCBI Taxonomy" id="3075530"/>
    <lineage>
        <taxon>Bacteria</taxon>
        <taxon>Bacillati</taxon>
        <taxon>Actinomycetota</taxon>
        <taxon>Actinomycetes</taxon>
        <taxon>Kitasatosporales</taxon>
        <taxon>Streptomycetaceae</taxon>
        <taxon>Streptomyces</taxon>
    </lineage>
</organism>
<dbReference type="RefSeq" id="WP_200695567.1">
    <property type="nucleotide sequence ID" value="NZ_JAVREX010000008.1"/>
</dbReference>
<sequence length="105" mass="11488">MITHTMLVSFTDTLSDSDLDQFISDIEKSMRDTGVVETFSAQHHIPVPGEEAIPAFIATAVLQFGVADRDALVALFAAPGAGEVIHKWQARHPYKVAWVNHQTTA</sequence>
<dbReference type="EMBL" id="JAVREX010000008">
    <property type="protein sequence ID" value="MDT0429807.1"/>
    <property type="molecule type" value="Genomic_DNA"/>
</dbReference>
<proteinExistence type="predicted"/>
<comment type="caution">
    <text evidence="1">The sequence shown here is derived from an EMBL/GenBank/DDBJ whole genome shotgun (WGS) entry which is preliminary data.</text>
</comment>
<evidence type="ECO:0008006" key="3">
    <source>
        <dbReference type="Google" id="ProtNLM"/>
    </source>
</evidence>
<keyword evidence="2" id="KW-1185">Reference proteome</keyword>
<name>A0ABU2RLS4_9ACTN</name>
<accession>A0ABU2RLS4</accession>
<evidence type="ECO:0000313" key="1">
    <source>
        <dbReference type="EMBL" id="MDT0429807.1"/>
    </source>
</evidence>
<gene>
    <name evidence="1" type="ORF">RM649_19440</name>
</gene>
<protein>
    <recommendedName>
        <fullName evidence="3">Stress-response A/B barrel domain-containing protein</fullName>
    </recommendedName>
</protein>
<evidence type="ECO:0000313" key="2">
    <source>
        <dbReference type="Proteomes" id="UP001183777"/>
    </source>
</evidence>
<reference evidence="2" key="1">
    <citation type="submission" date="2023-07" db="EMBL/GenBank/DDBJ databases">
        <title>30 novel species of actinomycetes from the DSMZ collection.</title>
        <authorList>
            <person name="Nouioui I."/>
        </authorList>
    </citation>
    <scope>NUCLEOTIDE SEQUENCE [LARGE SCALE GENOMIC DNA]</scope>
    <source>
        <strain evidence="2">DSM 41770</strain>
    </source>
</reference>